<dbReference type="Proteomes" id="UP000274601">
    <property type="component" value="Unassembled WGS sequence"/>
</dbReference>
<name>A0A495QYD9_9ACTN</name>
<feature type="region of interest" description="Disordered" evidence="1">
    <location>
        <begin position="346"/>
        <end position="414"/>
    </location>
</feature>
<gene>
    <name evidence="3" type="ORF">BZB76_0605</name>
</gene>
<feature type="compositionally biased region" description="Low complexity" evidence="1">
    <location>
        <begin position="213"/>
        <end position="226"/>
    </location>
</feature>
<evidence type="ECO:0000256" key="2">
    <source>
        <dbReference type="SAM" id="SignalP"/>
    </source>
</evidence>
<keyword evidence="2" id="KW-0732">Signal</keyword>
<feature type="compositionally biased region" description="Low complexity" evidence="1">
    <location>
        <begin position="346"/>
        <end position="360"/>
    </location>
</feature>
<evidence type="ECO:0008006" key="5">
    <source>
        <dbReference type="Google" id="ProtNLM"/>
    </source>
</evidence>
<keyword evidence="4" id="KW-1185">Reference proteome</keyword>
<feature type="compositionally biased region" description="Basic and acidic residues" evidence="1">
    <location>
        <begin position="361"/>
        <end position="371"/>
    </location>
</feature>
<dbReference type="AlphaFoldDB" id="A0A495QYD9"/>
<sequence length="414" mass="41513">MRRIGAVALAASLAMGVPVFGATPAQAAAPSVLTPANGAVITSGSELSATARFELALTMQLWVDGPGIGNRILQERVLTGRLSGTFPIRRNGDYTVYLKGKETGRIYDSNTIKVRIAPAVPSGVSVRVSGRELLVSWKRGVEDDLTGYTLSGSGVASKSGSVGSFCQGKSCSAKLAVTRVSGPVSVGVRARRSSGGGGALYSGSATVSATVSGGSAALQGGSPSSAGAGGGLPGVGIPLNNQAPVTVPSVRPDGAAPDVAHPAPQVVNGVPEARDVVATDRLRWAKSVGIALVLLIVAAHLGMWTRGLRVAQARVSSSGTAARVARGGTGRERVRRARRQIARAEALAKTAPAEPAGAADKGAEGLDDSRLPGDAAVHIPLSKEAKAAGSAGERTGGVNVRAAGATSATGEESR</sequence>
<protein>
    <recommendedName>
        <fullName evidence="5">Ig-like domain-containing protein</fullName>
    </recommendedName>
</protein>
<comment type="caution">
    <text evidence="3">The sequence shown here is derived from an EMBL/GenBank/DDBJ whole genome shotgun (WGS) entry which is preliminary data.</text>
</comment>
<feature type="region of interest" description="Disordered" evidence="1">
    <location>
        <begin position="213"/>
        <end position="233"/>
    </location>
</feature>
<reference evidence="3 4" key="1">
    <citation type="submission" date="2018-10" db="EMBL/GenBank/DDBJ databases">
        <title>Genomic Encyclopedia of Archaeal and Bacterial Type Strains, Phase II (KMG-II): from individual species to whole genera.</title>
        <authorList>
            <person name="Goeker M."/>
        </authorList>
    </citation>
    <scope>NUCLEOTIDE SEQUENCE [LARGE SCALE GENOMIC DNA]</scope>
    <source>
        <strain evidence="3 4">DSM 43383</strain>
    </source>
</reference>
<evidence type="ECO:0000313" key="3">
    <source>
        <dbReference type="EMBL" id="RKS79163.1"/>
    </source>
</evidence>
<dbReference type="EMBL" id="RBWU01000001">
    <property type="protein sequence ID" value="RKS79163.1"/>
    <property type="molecule type" value="Genomic_DNA"/>
</dbReference>
<evidence type="ECO:0000313" key="4">
    <source>
        <dbReference type="Proteomes" id="UP000274601"/>
    </source>
</evidence>
<proteinExistence type="predicted"/>
<accession>A0A495QYD9</accession>
<feature type="signal peptide" evidence="2">
    <location>
        <begin position="1"/>
        <end position="21"/>
    </location>
</feature>
<feature type="chain" id="PRO_5038568440" description="Ig-like domain-containing protein" evidence="2">
    <location>
        <begin position="22"/>
        <end position="414"/>
    </location>
</feature>
<evidence type="ECO:0000256" key="1">
    <source>
        <dbReference type="SAM" id="MobiDB-lite"/>
    </source>
</evidence>
<organism evidence="3 4">
    <name type="scientific">Actinomadura pelletieri DSM 43383</name>
    <dbReference type="NCBI Taxonomy" id="1120940"/>
    <lineage>
        <taxon>Bacteria</taxon>
        <taxon>Bacillati</taxon>
        <taxon>Actinomycetota</taxon>
        <taxon>Actinomycetes</taxon>
        <taxon>Streptosporangiales</taxon>
        <taxon>Thermomonosporaceae</taxon>
        <taxon>Actinomadura</taxon>
    </lineage>
</organism>